<dbReference type="EMBL" id="QKNY01000009">
    <property type="protein sequence ID" value="RJX43339.1"/>
    <property type="molecule type" value="Genomic_DNA"/>
</dbReference>
<feature type="transmembrane region" description="Helical" evidence="8">
    <location>
        <begin position="584"/>
        <end position="604"/>
    </location>
</feature>
<dbReference type="InterPro" id="IPR035906">
    <property type="entry name" value="MetI-like_sf"/>
</dbReference>
<feature type="transmembrane region" description="Helical" evidence="8">
    <location>
        <begin position="441"/>
        <end position="459"/>
    </location>
</feature>
<dbReference type="InterPro" id="IPR000515">
    <property type="entry name" value="MetI-like"/>
</dbReference>
<keyword evidence="6 8" id="KW-1133">Transmembrane helix</keyword>
<keyword evidence="7 8" id="KW-0472">Membrane</keyword>
<evidence type="ECO:0000256" key="5">
    <source>
        <dbReference type="ARBA" id="ARBA00022692"/>
    </source>
</evidence>
<feature type="transmembrane region" description="Helical" evidence="8">
    <location>
        <begin position="542"/>
        <end position="563"/>
    </location>
</feature>
<feature type="transmembrane region" description="Helical" evidence="8">
    <location>
        <begin position="690"/>
        <end position="710"/>
    </location>
</feature>
<feature type="transmembrane region" description="Helical" evidence="8">
    <location>
        <begin position="649"/>
        <end position="670"/>
    </location>
</feature>
<dbReference type="PANTHER" id="PTHR43470">
    <property type="entry name" value="PHOSPHATE TRANSPORT SYSTEM PERMEASE PROTEIN PSTA-RELATED"/>
    <property type="match status" value="1"/>
</dbReference>
<dbReference type="NCBIfam" id="TIGR00974">
    <property type="entry name" value="3a0107s02c"/>
    <property type="match status" value="1"/>
</dbReference>
<dbReference type="SUPFAM" id="SSF161098">
    <property type="entry name" value="MetI-like"/>
    <property type="match status" value="1"/>
</dbReference>
<evidence type="ECO:0000256" key="4">
    <source>
        <dbReference type="ARBA" id="ARBA00022475"/>
    </source>
</evidence>
<comment type="caution">
    <text evidence="10">The sequence shown here is derived from an EMBL/GenBank/DDBJ whole genome shotgun (WGS) entry which is preliminary data.</text>
</comment>
<evidence type="ECO:0000256" key="1">
    <source>
        <dbReference type="ARBA" id="ARBA00004651"/>
    </source>
</evidence>
<evidence type="ECO:0000256" key="3">
    <source>
        <dbReference type="ARBA" id="ARBA00022448"/>
    </source>
</evidence>
<name>A0A3A6PNY5_9EURY</name>
<organism evidence="10 11">
    <name type="scientific">Halonotius aquaticus</name>
    <dbReference type="NCBI Taxonomy" id="2216978"/>
    <lineage>
        <taxon>Archaea</taxon>
        <taxon>Methanobacteriati</taxon>
        <taxon>Methanobacteriota</taxon>
        <taxon>Stenosarchaea group</taxon>
        <taxon>Halobacteria</taxon>
        <taxon>Halobacteriales</taxon>
        <taxon>Haloferacaceae</taxon>
        <taxon>Halonotius</taxon>
    </lineage>
</organism>
<dbReference type="GO" id="GO:0005886">
    <property type="term" value="C:plasma membrane"/>
    <property type="evidence" value="ECO:0007669"/>
    <property type="project" value="UniProtKB-SubCell"/>
</dbReference>
<feature type="transmembrane region" description="Helical" evidence="8">
    <location>
        <begin position="241"/>
        <end position="260"/>
    </location>
</feature>
<evidence type="ECO:0000313" key="10">
    <source>
        <dbReference type="EMBL" id="RJX43339.1"/>
    </source>
</evidence>
<evidence type="ECO:0000259" key="9">
    <source>
        <dbReference type="PROSITE" id="PS50928"/>
    </source>
</evidence>
<feature type="transmembrane region" description="Helical" evidence="8">
    <location>
        <begin position="26"/>
        <end position="45"/>
    </location>
</feature>
<feature type="transmembrane region" description="Helical" evidence="8">
    <location>
        <begin position="208"/>
        <end position="229"/>
    </location>
</feature>
<keyword evidence="4 8" id="KW-1003">Cell membrane</keyword>
<keyword evidence="11" id="KW-1185">Reference proteome</keyword>
<keyword evidence="3" id="KW-0813">Transport</keyword>
<evidence type="ECO:0000313" key="11">
    <source>
        <dbReference type="Proteomes" id="UP000276588"/>
    </source>
</evidence>
<feature type="domain" description="ABC transmembrane type-1" evidence="9">
    <location>
        <begin position="645"/>
        <end position="871"/>
    </location>
</feature>
<protein>
    <recommendedName>
        <fullName evidence="8">Phosphate transport system permease protein PstA</fullName>
    </recommendedName>
</protein>
<feature type="transmembrane region" description="Helical" evidence="8">
    <location>
        <begin position="272"/>
        <end position="298"/>
    </location>
</feature>
<feature type="transmembrane region" description="Helical" evidence="8">
    <location>
        <begin position="177"/>
        <end position="196"/>
    </location>
</feature>
<comment type="subcellular location">
    <subcellularLocation>
        <location evidence="1 8">Cell membrane</location>
        <topology evidence="1 8">Multi-pass membrane protein</topology>
    </subcellularLocation>
</comment>
<dbReference type="RefSeq" id="WP_120102676.1">
    <property type="nucleotide sequence ID" value="NZ_QKNY01000009.1"/>
</dbReference>
<feature type="transmembrane region" description="Helical" evidence="8">
    <location>
        <begin position="346"/>
        <end position="368"/>
    </location>
</feature>
<dbReference type="PRINTS" id="PR00173">
    <property type="entry name" value="EDTRNSPORT"/>
</dbReference>
<comment type="similarity">
    <text evidence="2 8">Belongs to the binding-protein-dependent transport system permease family. CysTW subfamily.</text>
</comment>
<dbReference type="Proteomes" id="UP000276588">
    <property type="component" value="Unassembled WGS sequence"/>
</dbReference>
<feature type="transmembrane region" description="Helical" evidence="8">
    <location>
        <begin position="716"/>
        <end position="733"/>
    </location>
</feature>
<comment type="caution">
    <text evidence="8">Lacks conserved residue(s) required for the propagation of feature annotation.</text>
</comment>
<dbReference type="Gene3D" id="1.10.3720.10">
    <property type="entry name" value="MetI-like"/>
    <property type="match status" value="1"/>
</dbReference>
<evidence type="ECO:0000256" key="8">
    <source>
        <dbReference type="RuleBase" id="RU363043"/>
    </source>
</evidence>
<dbReference type="CDD" id="cd06261">
    <property type="entry name" value="TM_PBP2"/>
    <property type="match status" value="1"/>
</dbReference>
<sequence>MSEAYAHDTALVSEGSTSYDRFVDGAIALSIVAFATTLVALVELVPLGTAGTALGNYFLTLFAAVSGGVGLTAGASWANVVSVTSQRVRGVAGGLLVTTGLLTAVAYLTTVTLATLLGFVLISQALIISAAGISSRLDIIDTEPDASAGLLAGGAFAVIGAAIGGALGGTIVGFDSIAWLVFPVVVGAGLATLTIVPREDLGSTIPVGLVVGTLGIVVATAAIGIGWQWNPETLDGGFTGGVVIPIFAAFGALISAWAAAKCRAGFGAPGREYGAFLIINLNALLMVVTMVSIVLFVLTRGATYATRGLTASALTVLVLLVPLLALATEFARSRVGGGEWNRTVRLVTQIAPLATLGAVAAVITTVLITGNPIEYGFNYQILQNRNLIPRETAITITPNPEVGAVILAVVASIMWIALFRNYGSLRNVGAAFPRAESARQLVPVAVAGMAVLIGGVLLVGPTPAGIPLGSVVGVGVVAAGTLAALGLAALPVAGVATSSGSIADRTQASAPLFTLGVFGGLAVLTAALLLQPVTGQTPGIAGVDIVAVGALCATLACGLAAGVSAYARRTTAETLQDRLLGEETILGLTGAAGFIALLGLHVLATGSGFTVLGVSVTTEGTLSWPMILQPYIPLGAEPGGIMPAVVGTVWLVIGATLFAVPLGIGAAVFLTEYAEQGRFTAVVEIATNALWSTPSIVFGLFGAAFIIPRLGGNESLLAGMLVLGFMLLPLVLITSRESIKAVPDEYRDASAALGVSQWETIKSVVLPAAMPGVITGGILGIGRIAGETAPLILVLGSTLNATESVNVLQGFQFVAEPPFIVNDQLLAASASLPTQVWAVIAAGVSGSPQMGWASAAVLLSVVLTFYAIGITARTYFRRKLNYE</sequence>
<feature type="transmembrane region" description="Helical" evidence="8">
    <location>
        <begin position="304"/>
        <end position="326"/>
    </location>
</feature>
<evidence type="ECO:0000256" key="7">
    <source>
        <dbReference type="ARBA" id="ARBA00023136"/>
    </source>
</evidence>
<feature type="transmembrane region" description="Helical" evidence="8">
    <location>
        <begin position="508"/>
        <end position="530"/>
    </location>
</feature>
<feature type="transmembrane region" description="Helical" evidence="8">
    <location>
        <begin position="402"/>
        <end position="420"/>
    </location>
</feature>
<evidence type="ECO:0000256" key="2">
    <source>
        <dbReference type="ARBA" id="ARBA00007069"/>
    </source>
</evidence>
<dbReference type="Pfam" id="PF00528">
    <property type="entry name" value="BPD_transp_1"/>
    <property type="match status" value="1"/>
</dbReference>
<feature type="transmembrane region" description="Helical" evidence="8">
    <location>
        <begin position="850"/>
        <end position="872"/>
    </location>
</feature>
<feature type="transmembrane region" description="Helical" evidence="8">
    <location>
        <begin position="57"/>
        <end position="78"/>
    </location>
</feature>
<keyword evidence="5 8" id="KW-0812">Transmembrane</keyword>
<dbReference type="GO" id="GO:0035435">
    <property type="term" value="P:phosphate ion transmembrane transport"/>
    <property type="evidence" value="ECO:0007669"/>
    <property type="project" value="InterPro"/>
</dbReference>
<dbReference type="AlphaFoldDB" id="A0A3A6PNY5"/>
<feature type="transmembrane region" description="Helical" evidence="8">
    <location>
        <begin position="114"/>
        <end position="134"/>
    </location>
</feature>
<proteinExistence type="inferred from homology"/>
<accession>A0A3A6PNY5</accession>
<dbReference type="GO" id="GO:0005315">
    <property type="term" value="F:phosphate transmembrane transporter activity"/>
    <property type="evidence" value="ECO:0007669"/>
    <property type="project" value="InterPro"/>
</dbReference>
<reference evidence="10 11" key="1">
    <citation type="submission" date="2018-06" db="EMBL/GenBank/DDBJ databases">
        <title>Halonotius sp. F13-13 a new haloarchaeeon isolated from a solar saltern from Isla Cristina, Huelva, Spain.</title>
        <authorList>
            <person name="Duran-Viseras A."/>
            <person name="Sanchez-Porro C."/>
            <person name="Ventosa A."/>
        </authorList>
    </citation>
    <scope>NUCLEOTIDE SEQUENCE [LARGE SCALE GENOMIC DNA]</scope>
    <source>
        <strain evidence="10 11">F13-13</strain>
    </source>
</reference>
<dbReference type="PROSITE" id="PS50928">
    <property type="entry name" value="ABC_TM1"/>
    <property type="match status" value="1"/>
</dbReference>
<gene>
    <name evidence="10" type="primary">pstA</name>
    <name evidence="10" type="ORF">DM826_06955</name>
</gene>
<feature type="transmembrane region" description="Helical" evidence="8">
    <location>
        <begin position="146"/>
        <end position="171"/>
    </location>
</feature>
<dbReference type="PANTHER" id="PTHR43470:SF3">
    <property type="entry name" value="PHOSPHATE TRANSPORT SYSTEM PERMEASE PROTEIN PSTA-RELATED"/>
    <property type="match status" value="1"/>
</dbReference>
<dbReference type="InterPro" id="IPR005672">
    <property type="entry name" value="Phosphate_PstA"/>
</dbReference>
<evidence type="ECO:0000256" key="6">
    <source>
        <dbReference type="ARBA" id="ARBA00022989"/>
    </source>
</evidence>
<feature type="transmembrane region" description="Helical" evidence="8">
    <location>
        <begin position="471"/>
        <end position="496"/>
    </location>
</feature>
<feature type="transmembrane region" description="Helical" evidence="8">
    <location>
        <begin position="90"/>
        <end position="108"/>
    </location>
</feature>